<evidence type="ECO:0000256" key="6">
    <source>
        <dbReference type="ARBA" id="ARBA00022833"/>
    </source>
</evidence>
<evidence type="ECO:0000256" key="1">
    <source>
        <dbReference type="ARBA" id="ARBA00001947"/>
    </source>
</evidence>
<proteinExistence type="inferred from homology"/>
<dbReference type="InterPro" id="IPR050626">
    <property type="entry name" value="Peptidase_M16"/>
</dbReference>
<keyword evidence="5" id="KW-0378">Hydrolase</keyword>
<dbReference type="Pfam" id="PF00675">
    <property type="entry name" value="Peptidase_M16"/>
    <property type="match status" value="1"/>
</dbReference>
<keyword evidence="11" id="KW-1185">Reference proteome</keyword>
<comment type="caution">
    <text evidence="10">The sequence shown here is derived from an EMBL/GenBank/DDBJ whole genome shotgun (WGS) entry which is preliminary data.</text>
</comment>
<dbReference type="PROSITE" id="PS00143">
    <property type="entry name" value="INSULINASE"/>
    <property type="match status" value="1"/>
</dbReference>
<dbReference type="PANTHER" id="PTHR43690:SF18">
    <property type="entry name" value="INSULIN-DEGRADING ENZYME-RELATED"/>
    <property type="match status" value="1"/>
</dbReference>
<organism evidence="10 11">
    <name type="scientific">Halopseudomonas salina</name>
    <dbReference type="NCBI Taxonomy" id="1323744"/>
    <lineage>
        <taxon>Bacteria</taxon>
        <taxon>Pseudomonadati</taxon>
        <taxon>Pseudomonadota</taxon>
        <taxon>Gammaproteobacteria</taxon>
        <taxon>Pseudomonadales</taxon>
        <taxon>Pseudomonadaceae</taxon>
        <taxon>Halopseudomonas</taxon>
    </lineage>
</organism>
<dbReference type="InterPro" id="IPR011765">
    <property type="entry name" value="Pept_M16_N"/>
</dbReference>
<gene>
    <name evidence="10" type="ORF">GCM10007418_20730</name>
</gene>
<dbReference type="InterPro" id="IPR001431">
    <property type="entry name" value="Pept_M16_Zn_BS"/>
</dbReference>
<evidence type="ECO:0000256" key="2">
    <source>
        <dbReference type="ARBA" id="ARBA00007261"/>
    </source>
</evidence>
<evidence type="ECO:0000259" key="8">
    <source>
        <dbReference type="Pfam" id="PF00675"/>
    </source>
</evidence>
<evidence type="ECO:0000313" key="11">
    <source>
        <dbReference type="Proteomes" id="UP000638188"/>
    </source>
</evidence>
<name>A0ABQ1PQR5_9GAMM</name>
<dbReference type="InterPro" id="IPR054734">
    <property type="entry name" value="PqqF-like_C_4"/>
</dbReference>
<comment type="similarity">
    <text evidence="2">Belongs to the peptidase M16 family.</text>
</comment>
<dbReference type="RefSeq" id="WP_188434416.1">
    <property type="nucleotide sequence ID" value="NZ_BMFF01000004.1"/>
</dbReference>
<evidence type="ECO:0000256" key="4">
    <source>
        <dbReference type="ARBA" id="ARBA00022723"/>
    </source>
</evidence>
<feature type="domain" description="Coenzyme PQQ synthesis protein F-like C-terminal lobe" evidence="9">
    <location>
        <begin position="733"/>
        <end position="832"/>
    </location>
</feature>
<evidence type="ECO:0000256" key="5">
    <source>
        <dbReference type="ARBA" id="ARBA00022801"/>
    </source>
</evidence>
<dbReference type="Proteomes" id="UP000638188">
    <property type="component" value="Unassembled WGS sequence"/>
</dbReference>
<evidence type="ECO:0000256" key="3">
    <source>
        <dbReference type="ARBA" id="ARBA00022670"/>
    </source>
</evidence>
<evidence type="ECO:0000256" key="7">
    <source>
        <dbReference type="ARBA" id="ARBA00023049"/>
    </source>
</evidence>
<keyword evidence="3" id="KW-0645">Protease</keyword>
<dbReference type="SUPFAM" id="SSF63411">
    <property type="entry name" value="LuxS/MPP-like metallohydrolase"/>
    <property type="match status" value="3"/>
</dbReference>
<comment type="cofactor">
    <cofactor evidence="1">
        <name>Zn(2+)</name>
        <dbReference type="ChEBI" id="CHEBI:29105"/>
    </cofactor>
</comment>
<sequence length="897" mass="99923">MHCIPLAATPRDGRDYRLYQHANGLRCLLISDPEASLATCVAQVDVGSEDELGGHSGLAHLLEHMLFMGSEGYPHPGSFPALVNRYAGRFNASTAAQITRFFFSVGPDGLSPCIEQLGDMLCAPLFEPSLVGTERQVIDAEFHTRLADDALHQQAAMAAALDPAHPMSRFSAGNAVSLTGTDADLVQHLRGFHQQYYRAADMLLVLHAKQTPAALLSLAIAFADRQIPGGRPKRCRPPLFDPKRLPCRLQRETAQGSPRWQLVYPLTGLDWLEHDSSGAWLCEWIASPGPAGALGWLRECGLIAELHVRIEVMADNQALLYVELEPLLKLENYQQLLDAWQSWLNWLLEVDPQCWPFAARTCLLDQAFARGRQGDPVEWLKDLAHRLMRLPVDHLLEPTANRQPVNAQRWRRLLDQLQPTRLLLVQPRRNATWTERTPWTGTGYTLSELTWRAPVLKAPLQSDQGPDFDCAMGSNNPIVCITQLPGFRQHDLPARDGHTEHSGQQVQTRLAWCWPMGQSTRAQRYLLQSCWALQIEPIARRAELSGVRIAWQQDAGVLSLTLSGLADGTDSSVPGILRSVIGAITQPPAPGLLDLACHRLYCWQAEQAAQLPAYRCLSELDAWLLADAAECGFSLDDQMTATTALNVWRHLSEQAQLLWLKPSGLHASTLDGYLMASGFPGLKRSFGWAEPRPRVLQAGIESLSIPVLAPDRCQLLYCQAPSGGVLERAGWRLLQQLLASPFFDDLRTRQQLGYWVVARYHPISGVPGLLFLVQSPSHDHKQITRAVDEFLLEQQELVAAMPFALIKAQAERLAQALQAQQSAADRMFEECWSTLLGREGQSLEAECEVLRGMRAEQWQVVQSQLWERALRLRLASETNTKVAHQVHLQKHSSTGAL</sequence>
<dbReference type="InterPro" id="IPR011249">
    <property type="entry name" value="Metalloenz_LuxS/M16"/>
</dbReference>
<dbReference type="EMBL" id="BMFF01000004">
    <property type="protein sequence ID" value="GGD01332.1"/>
    <property type="molecule type" value="Genomic_DNA"/>
</dbReference>
<protein>
    <submittedName>
        <fullName evidence="10">Uncharacterized protein</fullName>
    </submittedName>
</protein>
<feature type="domain" description="Peptidase M16 N-terminal" evidence="8">
    <location>
        <begin position="27"/>
        <end position="154"/>
    </location>
</feature>
<accession>A0ABQ1PQR5</accession>
<reference evidence="11" key="1">
    <citation type="journal article" date="2019" name="Int. J. Syst. Evol. Microbiol.">
        <title>The Global Catalogue of Microorganisms (GCM) 10K type strain sequencing project: providing services to taxonomists for standard genome sequencing and annotation.</title>
        <authorList>
            <consortium name="The Broad Institute Genomics Platform"/>
            <consortium name="The Broad Institute Genome Sequencing Center for Infectious Disease"/>
            <person name="Wu L."/>
            <person name="Ma J."/>
        </authorList>
    </citation>
    <scope>NUCLEOTIDE SEQUENCE [LARGE SCALE GENOMIC DNA]</scope>
    <source>
        <strain evidence="11">CGMCC 1.12482</strain>
    </source>
</reference>
<dbReference type="PANTHER" id="PTHR43690">
    <property type="entry name" value="NARDILYSIN"/>
    <property type="match status" value="1"/>
</dbReference>
<dbReference type="Pfam" id="PF22456">
    <property type="entry name" value="PqqF-like_C_4"/>
    <property type="match status" value="1"/>
</dbReference>
<keyword evidence="4" id="KW-0479">Metal-binding</keyword>
<dbReference type="Gene3D" id="3.30.830.10">
    <property type="entry name" value="Metalloenzyme, LuxS/M16 peptidase-like"/>
    <property type="match status" value="3"/>
</dbReference>
<evidence type="ECO:0000259" key="9">
    <source>
        <dbReference type="Pfam" id="PF22456"/>
    </source>
</evidence>
<evidence type="ECO:0000313" key="10">
    <source>
        <dbReference type="EMBL" id="GGD01332.1"/>
    </source>
</evidence>
<keyword evidence="7" id="KW-0482">Metalloprotease</keyword>
<keyword evidence="6" id="KW-0862">Zinc</keyword>